<evidence type="ECO:0000256" key="2">
    <source>
        <dbReference type="ARBA" id="ARBA00005236"/>
    </source>
</evidence>
<feature type="domain" description="MacB-like periplasmic core" evidence="10">
    <location>
        <begin position="21"/>
        <end position="211"/>
    </location>
</feature>
<feature type="transmembrane region" description="Helical" evidence="8">
    <location>
        <begin position="279"/>
        <end position="303"/>
    </location>
</feature>
<feature type="transmembrane region" description="Helical" evidence="8">
    <location>
        <begin position="366"/>
        <end position="390"/>
    </location>
</feature>
<comment type="similarity">
    <text evidence="2">Belongs to the ABC-4 integral membrane protein family. LolC/E subfamily.</text>
</comment>
<feature type="transmembrane region" description="Helical" evidence="8">
    <location>
        <begin position="837"/>
        <end position="862"/>
    </location>
</feature>
<dbReference type="OrthoDB" id="9780560at2"/>
<keyword evidence="3" id="KW-1003">Cell membrane</keyword>
<dbReference type="PANTHER" id="PTHR30489:SF0">
    <property type="entry name" value="LIPOPROTEIN-RELEASING SYSTEM TRANSMEMBRANE PROTEIN LOLE"/>
    <property type="match status" value="1"/>
</dbReference>
<dbReference type="Pfam" id="PF12704">
    <property type="entry name" value="MacB_PCD"/>
    <property type="match status" value="1"/>
</dbReference>
<evidence type="ECO:0000256" key="8">
    <source>
        <dbReference type="SAM" id="Phobius"/>
    </source>
</evidence>
<dbReference type="GO" id="GO:0098797">
    <property type="term" value="C:plasma membrane protein complex"/>
    <property type="evidence" value="ECO:0007669"/>
    <property type="project" value="TreeGrafter"/>
</dbReference>
<keyword evidence="12" id="KW-1185">Reference proteome</keyword>
<keyword evidence="5 8" id="KW-1133">Transmembrane helix</keyword>
<dbReference type="AlphaFoldDB" id="A0A5N5RC91"/>
<evidence type="ECO:0000259" key="10">
    <source>
        <dbReference type="Pfam" id="PF12704"/>
    </source>
</evidence>
<dbReference type="GO" id="GO:0044874">
    <property type="term" value="P:lipoprotein localization to outer membrane"/>
    <property type="evidence" value="ECO:0007669"/>
    <property type="project" value="TreeGrafter"/>
</dbReference>
<evidence type="ECO:0000313" key="11">
    <source>
        <dbReference type="EMBL" id="KAB5603604.1"/>
    </source>
</evidence>
<dbReference type="InterPro" id="IPR051447">
    <property type="entry name" value="Lipoprotein-release_system"/>
</dbReference>
<feature type="transmembrane region" description="Helical" evidence="8">
    <location>
        <begin position="882"/>
        <end position="900"/>
    </location>
</feature>
<sequence>MFSITIKLMRKSARMLIPAGIAILIGTAFIAATFLFSNSMSDSLRSQMTASYADATHVVSRDSSVVTNADAAPETPTVATFRLDRIRAVHGVRGVRADTNASITISADGRSVTGIAIGTSPDRSLLPVTISQGEQPSGDDRIALPQSVANGLGLKIGDKVRVTSEQQNTNGETVNRRADVTVSGITDDPKGAFSFYGGGSVLSDNVIAQMNGVADFSHVVAPMLLLDIDGGDSAAASQTVDEVRGLLPSGYTIDTRTAIGDRMIANLGADQSTSITTTFLLSFGVLALFVAALVIANTFQVLVAQRRRTLALLRTIGAKKGQLYASVVAEAMLLGMISSVLGVAVGIGLMAAVIHGGMMRMLGGTVANLILTWPVFVVPIAFGVIMTVLASLSSARTATSVTPLEALRPIELVDAERHAGKGRAVIGTFMLVIGLVAAGFAVWRLHGLIASGAIAETGGYPSLLLLAIAGAAAIFLGLMVTATFWMPLLMRGIGALVARIGPSATIANSNIQKNPRRVAATGTALLIGVTLVSTIATGAASGKQTMGETLANRYSVDMAVTGEKLSDKNIAQAAKIRGVESTLYVPTAIATIDDPKGDQMSVLLIGVRDVSQLKGVMRADLDGVTLGNDEMLIQTYRGGDGERLVYGDKRLKISEFEGYAGMPSDAAGTADAEDAAGDAGDAGNDQSDTSAGRIRAGFELTPVNADFRNVSADQSAVAFVSDTHFTNGDITASGHMLLMRVDVDKAGTTLSDVFEQMQNTFSYDTGAVVTGSVVERATWETIIDSMLKLLIGLIAVAVLIALIGVANTLSLSVIERTRESATLRAIGMTRGQLRRSLAVEALMLSLVAGVAGIVLGTLFGWLGSYMVFSLYGEVAFPIDWTINGIVLAVAAVAALVASVAPARRAVGVPPVEALAEA</sequence>
<feature type="transmembrane region" description="Helical" evidence="8">
    <location>
        <begin position="323"/>
        <end position="354"/>
    </location>
</feature>
<proteinExistence type="inferred from homology"/>
<evidence type="ECO:0000256" key="7">
    <source>
        <dbReference type="SAM" id="MobiDB-lite"/>
    </source>
</evidence>
<dbReference type="InterPro" id="IPR025857">
    <property type="entry name" value="MacB_PCD"/>
</dbReference>
<keyword evidence="4 8" id="KW-0812">Transmembrane</keyword>
<dbReference type="PANTHER" id="PTHR30489">
    <property type="entry name" value="LIPOPROTEIN-RELEASING SYSTEM TRANSMEMBRANE PROTEIN LOLE"/>
    <property type="match status" value="1"/>
</dbReference>
<gene>
    <name evidence="11" type="ORF">EHS19_10295</name>
</gene>
<feature type="region of interest" description="Disordered" evidence="7">
    <location>
        <begin position="664"/>
        <end position="690"/>
    </location>
</feature>
<name>A0A5N5RC91_9BIFI</name>
<evidence type="ECO:0000256" key="6">
    <source>
        <dbReference type="ARBA" id="ARBA00023136"/>
    </source>
</evidence>
<comment type="subcellular location">
    <subcellularLocation>
        <location evidence="1">Cell membrane</location>
        <topology evidence="1">Multi-pass membrane protein</topology>
    </subcellularLocation>
</comment>
<dbReference type="Proteomes" id="UP000326336">
    <property type="component" value="Unassembled WGS sequence"/>
</dbReference>
<feature type="transmembrane region" description="Helical" evidence="8">
    <location>
        <begin position="518"/>
        <end position="540"/>
    </location>
</feature>
<accession>A0A5N5RC91</accession>
<feature type="domain" description="ABC3 transporter permease C-terminal" evidence="9">
    <location>
        <begin position="282"/>
        <end position="402"/>
    </location>
</feature>
<dbReference type="InterPro" id="IPR003838">
    <property type="entry name" value="ABC3_permease_C"/>
</dbReference>
<evidence type="ECO:0000256" key="4">
    <source>
        <dbReference type="ARBA" id="ARBA00022692"/>
    </source>
</evidence>
<dbReference type="RefSeq" id="WP_151917666.1">
    <property type="nucleotide sequence ID" value="NZ_RQSP01000075.1"/>
</dbReference>
<dbReference type="Pfam" id="PF02687">
    <property type="entry name" value="FtsX"/>
    <property type="match status" value="2"/>
</dbReference>
<feature type="transmembrane region" description="Helical" evidence="8">
    <location>
        <begin position="463"/>
        <end position="486"/>
    </location>
</feature>
<dbReference type="EMBL" id="RQSP01000075">
    <property type="protein sequence ID" value="KAB5603604.1"/>
    <property type="molecule type" value="Genomic_DNA"/>
</dbReference>
<feature type="transmembrane region" description="Helical" evidence="8">
    <location>
        <begin position="789"/>
        <end position="814"/>
    </location>
</feature>
<keyword evidence="6 8" id="KW-0472">Membrane</keyword>
<evidence type="ECO:0000313" key="12">
    <source>
        <dbReference type="Proteomes" id="UP000326336"/>
    </source>
</evidence>
<protein>
    <submittedName>
        <fullName evidence="11">ABC transporter permease</fullName>
    </submittedName>
</protein>
<evidence type="ECO:0000256" key="1">
    <source>
        <dbReference type="ARBA" id="ARBA00004651"/>
    </source>
</evidence>
<evidence type="ECO:0000259" key="9">
    <source>
        <dbReference type="Pfam" id="PF02687"/>
    </source>
</evidence>
<organism evidence="11 12">
    <name type="scientific">Bifidobacterium jacchi</name>
    <dbReference type="NCBI Taxonomy" id="2490545"/>
    <lineage>
        <taxon>Bacteria</taxon>
        <taxon>Bacillati</taxon>
        <taxon>Actinomycetota</taxon>
        <taxon>Actinomycetes</taxon>
        <taxon>Bifidobacteriales</taxon>
        <taxon>Bifidobacteriaceae</taxon>
        <taxon>Bifidobacterium</taxon>
    </lineage>
</organism>
<feature type="domain" description="ABC3 transporter permease C-terminal" evidence="9">
    <location>
        <begin position="793"/>
        <end position="909"/>
    </location>
</feature>
<feature type="transmembrane region" description="Helical" evidence="8">
    <location>
        <begin position="424"/>
        <end position="443"/>
    </location>
</feature>
<evidence type="ECO:0000256" key="5">
    <source>
        <dbReference type="ARBA" id="ARBA00022989"/>
    </source>
</evidence>
<reference evidence="11 12" key="1">
    <citation type="journal article" date="2019" name="Int. J. Syst. Evol. Microbiol.">
        <title>Bifidobacterium jacchi sp. nov., isolated from the faeces of a baby common marmoset (Callithrix jacchus).</title>
        <authorList>
            <person name="Modesto M."/>
            <person name="Watanabe K."/>
            <person name="Arita M."/>
            <person name="Satti M."/>
            <person name="Oki K."/>
            <person name="Sciavilla P."/>
            <person name="Patavino C."/>
            <person name="Camma C."/>
            <person name="Michelini S."/>
            <person name="Sgorbati B."/>
            <person name="Mattarelli P."/>
        </authorList>
    </citation>
    <scope>NUCLEOTIDE SEQUENCE [LARGE SCALE GENOMIC DNA]</scope>
    <source>
        <strain evidence="11 12">MRM 9.3</strain>
    </source>
</reference>
<evidence type="ECO:0000256" key="3">
    <source>
        <dbReference type="ARBA" id="ARBA00022475"/>
    </source>
</evidence>
<comment type="caution">
    <text evidence="11">The sequence shown here is derived from an EMBL/GenBank/DDBJ whole genome shotgun (WGS) entry which is preliminary data.</text>
</comment>